<protein>
    <submittedName>
        <fullName evidence="1">Uncharacterized protein</fullName>
    </submittedName>
</protein>
<sequence>MGDRGRTAAAQRCGRLGRGLLGDQAEDLAAIGASYGEELLGRVLALSGGALGGDVPGRVSTIRGTSALQQALCAQRDGDEEELADGLTGYR</sequence>
<name>A0ABN3BNF8_9ACTN</name>
<accession>A0ABN3BNF8</accession>
<organism evidence="1 2">
    <name type="scientific">Streptomyces bangladeshensis</name>
    <dbReference type="NCBI Taxonomy" id="295352"/>
    <lineage>
        <taxon>Bacteria</taxon>
        <taxon>Bacillati</taxon>
        <taxon>Actinomycetota</taxon>
        <taxon>Actinomycetes</taxon>
        <taxon>Kitasatosporales</taxon>
        <taxon>Streptomycetaceae</taxon>
        <taxon>Streptomyces</taxon>
    </lineage>
</organism>
<proteinExistence type="predicted"/>
<dbReference type="EMBL" id="BAAAOQ010000012">
    <property type="protein sequence ID" value="GAA2198114.1"/>
    <property type="molecule type" value="Genomic_DNA"/>
</dbReference>
<evidence type="ECO:0000313" key="2">
    <source>
        <dbReference type="Proteomes" id="UP001501391"/>
    </source>
</evidence>
<evidence type="ECO:0000313" key="1">
    <source>
        <dbReference type="EMBL" id="GAA2198114.1"/>
    </source>
</evidence>
<comment type="caution">
    <text evidence="1">The sequence shown here is derived from an EMBL/GenBank/DDBJ whole genome shotgun (WGS) entry which is preliminary data.</text>
</comment>
<dbReference type="Proteomes" id="UP001501391">
    <property type="component" value="Unassembled WGS sequence"/>
</dbReference>
<gene>
    <name evidence="1" type="ORF">GCM10009787_39450</name>
</gene>
<keyword evidence="2" id="KW-1185">Reference proteome</keyword>
<reference evidence="1 2" key="1">
    <citation type="journal article" date="2019" name="Int. J. Syst. Evol. Microbiol.">
        <title>The Global Catalogue of Microorganisms (GCM) 10K type strain sequencing project: providing services to taxonomists for standard genome sequencing and annotation.</title>
        <authorList>
            <consortium name="The Broad Institute Genomics Platform"/>
            <consortium name="The Broad Institute Genome Sequencing Center for Infectious Disease"/>
            <person name="Wu L."/>
            <person name="Ma J."/>
        </authorList>
    </citation>
    <scope>NUCLEOTIDE SEQUENCE [LARGE SCALE GENOMIC DNA]</scope>
    <source>
        <strain evidence="1 2">JCM 14924</strain>
    </source>
</reference>